<dbReference type="AlphaFoldDB" id="A0A4D9EFY9"/>
<feature type="chain" id="PRO_5020036097" evidence="1">
    <location>
        <begin position="19"/>
        <end position="108"/>
    </location>
</feature>
<evidence type="ECO:0000313" key="2">
    <source>
        <dbReference type="EMBL" id="TFK06342.1"/>
    </source>
</evidence>
<evidence type="ECO:0000313" key="3">
    <source>
        <dbReference type="Proteomes" id="UP000297703"/>
    </source>
</evidence>
<sequence>MNKILALGLPALLSLATADPLQCNGCFKLLQDGSCKIGQYTCTAAPDESCFTRKITAGSEILRVERGCTVICDDLVLNNYDYEEITQCCTDRPFCNVHNPWPQIPKED</sequence>
<reference evidence="2 3" key="1">
    <citation type="submission" date="2019-04" db="EMBL/GenBank/DDBJ databases">
        <title>Draft genome of the big-headed turtle Platysternon megacephalum.</title>
        <authorList>
            <person name="Gong S."/>
        </authorList>
    </citation>
    <scope>NUCLEOTIDE SEQUENCE [LARGE SCALE GENOMIC DNA]</scope>
    <source>
        <strain evidence="2">DO16091913</strain>
        <tissue evidence="2">Muscle</tissue>
    </source>
</reference>
<evidence type="ECO:0000256" key="1">
    <source>
        <dbReference type="SAM" id="SignalP"/>
    </source>
</evidence>
<dbReference type="OrthoDB" id="9420736at2759"/>
<dbReference type="Proteomes" id="UP000297703">
    <property type="component" value="Unassembled WGS sequence"/>
</dbReference>
<reference evidence="2 3" key="2">
    <citation type="submission" date="2019-04" db="EMBL/GenBank/DDBJ databases">
        <title>The genome sequence of big-headed turtle.</title>
        <authorList>
            <person name="Gong S."/>
        </authorList>
    </citation>
    <scope>NUCLEOTIDE SEQUENCE [LARGE SCALE GENOMIC DNA]</scope>
    <source>
        <strain evidence="2">DO16091913</strain>
        <tissue evidence="2">Muscle</tissue>
    </source>
</reference>
<gene>
    <name evidence="2" type="ORF">DR999_PMT10956</name>
</gene>
<keyword evidence="3" id="KW-1185">Reference proteome</keyword>
<dbReference type="CDD" id="cd23581">
    <property type="entry name" value="TFP_LU_ECD_mPATE6_like"/>
    <property type="match status" value="1"/>
</dbReference>
<dbReference type="EMBL" id="QXTE01000097">
    <property type="protein sequence ID" value="TFK06342.1"/>
    <property type="molecule type" value="Genomic_DNA"/>
</dbReference>
<keyword evidence="1" id="KW-0732">Signal</keyword>
<organism evidence="2 3">
    <name type="scientific">Platysternon megacephalum</name>
    <name type="common">big-headed turtle</name>
    <dbReference type="NCBI Taxonomy" id="55544"/>
    <lineage>
        <taxon>Eukaryota</taxon>
        <taxon>Metazoa</taxon>
        <taxon>Chordata</taxon>
        <taxon>Craniata</taxon>
        <taxon>Vertebrata</taxon>
        <taxon>Euteleostomi</taxon>
        <taxon>Archelosauria</taxon>
        <taxon>Testudinata</taxon>
        <taxon>Testudines</taxon>
        <taxon>Cryptodira</taxon>
        <taxon>Durocryptodira</taxon>
        <taxon>Testudinoidea</taxon>
        <taxon>Platysternidae</taxon>
        <taxon>Platysternon</taxon>
    </lineage>
</organism>
<name>A0A4D9EFY9_9SAUR</name>
<dbReference type="STRING" id="55544.A0A4D9EFY9"/>
<accession>A0A4D9EFY9</accession>
<protein>
    <submittedName>
        <fullName evidence="2">Protein odd-skipped-related 2</fullName>
    </submittedName>
</protein>
<feature type="signal peptide" evidence="1">
    <location>
        <begin position="1"/>
        <end position="18"/>
    </location>
</feature>
<proteinExistence type="predicted"/>
<comment type="caution">
    <text evidence="2">The sequence shown here is derived from an EMBL/GenBank/DDBJ whole genome shotgun (WGS) entry which is preliminary data.</text>
</comment>